<dbReference type="Pfam" id="PF10184">
    <property type="entry name" value="DUF2358"/>
    <property type="match status" value="1"/>
</dbReference>
<organism evidence="1 2">
    <name type="scientific">Carnobacterium alterfunditum</name>
    <dbReference type="NCBI Taxonomy" id="28230"/>
    <lineage>
        <taxon>Bacteria</taxon>
        <taxon>Bacillati</taxon>
        <taxon>Bacillota</taxon>
        <taxon>Bacilli</taxon>
        <taxon>Lactobacillales</taxon>
        <taxon>Carnobacteriaceae</taxon>
        <taxon>Carnobacterium</taxon>
    </lineage>
</organism>
<protein>
    <submittedName>
        <fullName evidence="1">Uncharacterized conserved protein</fullName>
    </submittedName>
</protein>
<dbReference type="OrthoDB" id="369654at2"/>
<evidence type="ECO:0000313" key="2">
    <source>
        <dbReference type="Proteomes" id="UP000184758"/>
    </source>
</evidence>
<dbReference type="EMBL" id="FSRN01000001">
    <property type="protein sequence ID" value="SIO05319.1"/>
    <property type="molecule type" value="Genomic_DNA"/>
</dbReference>
<accession>A0A1N6GCN5</accession>
<reference evidence="2" key="1">
    <citation type="submission" date="2016-11" db="EMBL/GenBank/DDBJ databases">
        <authorList>
            <person name="Varghese N."/>
            <person name="Submissions S."/>
        </authorList>
    </citation>
    <scope>NUCLEOTIDE SEQUENCE [LARGE SCALE GENOMIC DNA]</scope>
    <source>
        <strain evidence="2">313</strain>
    </source>
</reference>
<gene>
    <name evidence="1" type="ORF">SAMN05878443_1147</name>
</gene>
<dbReference type="Proteomes" id="UP000184758">
    <property type="component" value="Unassembled WGS sequence"/>
</dbReference>
<dbReference type="InterPro" id="IPR018790">
    <property type="entry name" value="DUF2358"/>
</dbReference>
<dbReference type="Gene3D" id="3.10.450.50">
    <property type="match status" value="1"/>
</dbReference>
<dbReference type="AlphaFoldDB" id="A0A1N6GCN5"/>
<evidence type="ECO:0000313" key="1">
    <source>
        <dbReference type="EMBL" id="SIO05319.1"/>
    </source>
</evidence>
<proteinExistence type="predicted"/>
<dbReference type="SUPFAM" id="SSF54427">
    <property type="entry name" value="NTF2-like"/>
    <property type="match status" value="1"/>
</dbReference>
<dbReference type="InterPro" id="IPR032710">
    <property type="entry name" value="NTF2-like_dom_sf"/>
</dbReference>
<sequence length="151" mass="18131">MTTDVPENKLVSIEEIKEVWSKTYSGEGKPDWSHIFPFYHEHIIFQDSIQRIEGKVKFEAMCNRLAKRCKSLEMDIYHIIKNDNVVMMDWKMTMSFRFFPAKPIYGSTRLTFDSKGLIIEQRDYYDLWGDIYDGIPIIRSIYRWFMRAFFG</sequence>
<name>A0A1N6GCN5_9LACT</name>
<keyword evidence="2" id="KW-1185">Reference proteome</keyword>
<dbReference type="eggNOG" id="COG3631">
    <property type="taxonomic scope" value="Bacteria"/>
</dbReference>
<dbReference type="RefSeq" id="WP_034548071.1">
    <property type="nucleotide sequence ID" value="NZ_FSRN01000001.1"/>
</dbReference>
<dbReference type="STRING" id="28230.SAMN05878443_1147"/>